<evidence type="ECO:0000256" key="2">
    <source>
        <dbReference type="ARBA" id="ARBA00022475"/>
    </source>
</evidence>
<sequence length="134" mass="15113">MTELFFKGGPIFMGILTIIVLIILIISVVFFITVSFRKINNSEQTLRKINTVKSLGIFALIIGILGQLIGLFSAFRAIRFGEVEASPEIFVEGFKISMIPTVYGILIFTFSIILWFLLKRVLKSSCKSFKINQN</sequence>
<organism evidence="9 10">
    <name type="scientific">Salegentibacter mishustinae</name>
    <dbReference type="NCBI Taxonomy" id="270918"/>
    <lineage>
        <taxon>Bacteria</taxon>
        <taxon>Pseudomonadati</taxon>
        <taxon>Bacteroidota</taxon>
        <taxon>Flavobacteriia</taxon>
        <taxon>Flavobacteriales</taxon>
        <taxon>Flavobacteriaceae</taxon>
        <taxon>Salegentibacter</taxon>
    </lineage>
</organism>
<evidence type="ECO:0000256" key="4">
    <source>
        <dbReference type="ARBA" id="ARBA00022989"/>
    </source>
</evidence>
<evidence type="ECO:0000313" key="9">
    <source>
        <dbReference type="EMBL" id="KRG29633.1"/>
    </source>
</evidence>
<feature type="transmembrane region" description="Helical" evidence="7">
    <location>
        <begin position="12"/>
        <end position="34"/>
    </location>
</feature>
<evidence type="ECO:0000313" key="10">
    <source>
        <dbReference type="Proteomes" id="UP000051643"/>
    </source>
</evidence>
<dbReference type="GO" id="GO:0015031">
    <property type="term" value="P:protein transport"/>
    <property type="evidence" value="ECO:0007669"/>
    <property type="project" value="UniProtKB-KW"/>
</dbReference>
<dbReference type="Pfam" id="PF01618">
    <property type="entry name" value="MotA_ExbB"/>
    <property type="match status" value="1"/>
</dbReference>
<comment type="similarity">
    <text evidence="6">Belongs to the exbB/tolQ family.</text>
</comment>
<keyword evidence="3 7" id="KW-0812">Transmembrane</keyword>
<evidence type="ECO:0000256" key="6">
    <source>
        <dbReference type="RuleBase" id="RU004057"/>
    </source>
</evidence>
<gene>
    <name evidence="9" type="ORF">APR42_15990</name>
</gene>
<feature type="transmembrane region" description="Helical" evidence="7">
    <location>
        <begin position="98"/>
        <end position="118"/>
    </location>
</feature>
<evidence type="ECO:0000256" key="7">
    <source>
        <dbReference type="SAM" id="Phobius"/>
    </source>
</evidence>
<keyword evidence="2" id="KW-1003">Cell membrane</keyword>
<dbReference type="Proteomes" id="UP000051643">
    <property type="component" value="Unassembled WGS sequence"/>
</dbReference>
<dbReference type="AlphaFoldDB" id="A0A0Q9ZL12"/>
<keyword evidence="6" id="KW-0653">Protein transport</keyword>
<evidence type="ECO:0000256" key="1">
    <source>
        <dbReference type="ARBA" id="ARBA00004651"/>
    </source>
</evidence>
<feature type="transmembrane region" description="Helical" evidence="7">
    <location>
        <begin position="55"/>
        <end position="78"/>
    </location>
</feature>
<keyword evidence="10" id="KW-1185">Reference proteome</keyword>
<accession>A0A0Q9ZL12</accession>
<keyword evidence="6" id="KW-0813">Transport</keyword>
<evidence type="ECO:0000256" key="5">
    <source>
        <dbReference type="ARBA" id="ARBA00023136"/>
    </source>
</evidence>
<feature type="domain" description="MotA/TolQ/ExbB proton channel" evidence="8">
    <location>
        <begin position="42"/>
        <end position="126"/>
    </location>
</feature>
<proteinExistence type="inferred from homology"/>
<keyword evidence="5 7" id="KW-0472">Membrane</keyword>
<dbReference type="EMBL" id="LKTP01000007">
    <property type="protein sequence ID" value="KRG29633.1"/>
    <property type="molecule type" value="Genomic_DNA"/>
</dbReference>
<dbReference type="GO" id="GO:0005886">
    <property type="term" value="C:plasma membrane"/>
    <property type="evidence" value="ECO:0007669"/>
    <property type="project" value="UniProtKB-SubCell"/>
</dbReference>
<dbReference type="InterPro" id="IPR002898">
    <property type="entry name" value="MotA_ExbB_proton_chnl"/>
</dbReference>
<protein>
    <recommendedName>
        <fullName evidence="8">MotA/TolQ/ExbB proton channel domain-containing protein</fullName>
    </recommendedName>
</protein>
<name>A0A0Q9ZL12_9FLAO</name>
<keyword evidence="4 7" id="KW-1133">Transmembrane helix</keyword>
<dbReference type="OrthoDB" id="1001678at2"/>
<evidence type="ECO:0000256" key="3">
    <source>
        <dbReference type="ARBA" id="ARBA00022692"/>
    </source>
</evidence>
<dbReference type="RefSeq" id="WP_057481254.1">
    <property type="nucleotide sequence ID" value="NZ_BMWR01000001.1"/>
</dbReference>
<comment type="caution">
    <text evidence="9">The sequence shown here is derived from an EMBL/GenBank/DDBJ whole genome shotgun (WGS) entry which is preliminary data.</text>
</comment>
<comment type="subcellular location">
    <subcellularLocation>
        <location evidence="1">Cell membrane</location>
        <topology evidence="1">Multi-pass membrane protein</topology>
    </subcellularLocation>
    <subcellularLocation>
        <location evidence="6">Membrane</location>
        <topology evidence="6">Multi-pass membrane protein</topology>
    </subcellularLocation>
</comment>
<dbReference type="STRING" id="270918.APR42_15990"/>
<reference evidence="9" key="1">
    <citation type="submission" date="2015-10" db="EMBL/GenBank/DDBJ databases">
        <title>Draft genome sequence of Salegentibacter mishustinae KCTC 12263.</title>
        <authorList>
            <person name="Lin W."/>
            <person name="Zheng Q."/>
        </authorList>
    </citation>
    <scope>NUCLEOTIDE SEQUENCE [LARGE SCALE GENOMIC DNA]</scope>
    <source>
        <strain evidence="9">KCTC 12263</strain>
    </source>
</reference>
<evidence type="ECO:0000259" key="8">
    <source>
        <dbReference type="Pfam" id="PF01618"/>
    </source>
</evidence>